<feature type="compositionally biased region" description="Polar residues" evidence="1">
    <location>
        <begin position="456"/>
        <end position="465"/>
    </location>
</feature>
<dbReference type="InterPro" id="IPR040181">
    <property type="entry name" value="PKHG5/7"/>
</dbReference>
<dbReference type="AlphaFoldDB" id="A0A813UNM7"/>
<feature type="region of interest" description="Disordered" evidence="1">
    <location>
        <begin position="697"/>
        <end position="716"/>
    </location>
</feature>
<dbReference type="PROSITE" id="PS50010">
    <property type="entry name" value="DH_2"/>
    <property type="match status" value="1"/>
</dbReference>
<dbReference type="GO" id="GO:0043542">
    <property type="term" value="P:endothelial cell migration"/>
    <property type="evidence" value="ECO:0007669"/>
    <property type="project" value="TreeGrafter"/>
</dbReference>
<feature type="compositionally biased region" description="Basic and acidic residues" evidence="1">
    <location>
        <begin position="619"/>
        <end position="648"/>
    </location>
</feature>
<name>A0A813UNM7_ADIRI</name>
<dbReference type="GO" id="GO:0005886">
    <property type="term" value="C:plasma membrane"/>
    <property type="evidence" value="ECO:0007669"/>
    <property type="project" value="TreeGrafter"/>
</dbReference>
<feature type="region of interest" description="Disordered" evidence="1">
    <location>
        <begin position="602"/>
        <end position="682"/>
    </location>
</feature>
<feature type="domain" description="DH" evidence="2">
    <location>
        <begin position="146"/>
        <end position="340"/>
    </location>
</feature>
<feature type="compositionally biased region" description="Polar residues" evidence="1">
    <location>
        <begin position="1030"/>
        <end position="1061"/>
    </location>
</feature>
<feature type="compositionally biased region" description="Low complexity" evidence="1">
    <location>
        <begin position="439"/>
        <end position="455"/>
    </location>
</feature>
<dbReference type="InterPro" id="IPR001849">
    <property type="entry name" value="PH_domain"/>
</dbReference>
<organism evidence="3 4">
    <name type="scientific">Adineta ricciae</name>
    <name type="common">Rotifer</name>
    <dbReference type="NCBI Taxonomy" id="249248"/>
    <lineage>
        <taxon>Eukaryota</taxon>
        <taxon>Metazoa</taxon>
        <taxon>Spiralia</taxon>
        <taxon>Gnathifera</taxon>
        <taxon>Rotifera</taxon>
        <taxon>Eurotatoria</taxon>
        <taxon>Bdelloidea</taxon>
        <taxon>Adinetida</taxon>
        <taxon>Adinetidae</taxon>
        <taxon>Adineta</taxon>
    </lineage>
</organism>
<evidence type="ECO:0000259" key="2">
    <source>
        <dbReference type="PROSITE" id="PS50010"/>
    </source>
</evidence>
<accession>A0A813UNM7</accession>
<sequence>MNRRLSKANSITTYDTATLWRALEASSANQQNPTTRRWQRAASRLLRQHTITTMSPQQDHLSSSLSGTNIGIAGNDVSDSNNERPESNLAFVRRKCDEWLTHGLPKLAQLQNHQLQIDERDLKIEKEWQPFLNEQAKSFMSESIKLQQEAIYEMLSTEVSYIRQILTMTDIFMTSVMILKSSQRDGLLNDIDMEKLFSNIQDVLKANLTFWKEILLPIKLKLEQTGCAMNPSHLKQGFLKFDIYFQSYLHYVLDQKASAEYFKQKLAKDDLFQYLITWIEANFTNRLSFPDLTIKPLQRLTQYKLLLEAIQKRTQDNQQRNDLHEMIQNVANFVNRVNSKLHSQEQEERVRQISDRIGPYEYVSAPPEITSILQEYYRDSCSHRLDLLRDMPLYVRGYRRQIIQQGPMKMKDAKNSQDVYCYLFTDMFLITKGGKRGGTLNSSSSTASTLSSMNNDGQSNRGASAISNKILKPPIRIDRIDVREYDRRGSNNEPNTASFVILVFSEYNLIECGYLFQTNLSKQWMENIRSTKSNFQLLMEESKMKLQHAHNHSIINSNPSSSTISITTSNSIPSTIHHSLPSLSSTSEISLDLGASAKHDVVSLDSSSMEESPTNNMTESDRRSSKIESDVFKTVEQTRRNSRTDHKNYGRYFTADGTGTHVPNPSSSSSSSSSINPSSMKSTASTAIIKRMSWNNEPVKANDSPTIPTNELSNTNSFRSVYSSSGVSSTGSFLSSADEESLVITTSSSIPAIVPSVTNKIDDITDELDEIDGKSSSSTVIGTDDYEHLSNPISSHRQNILLTENPVDLINSDLIDRPNSPQLVSRLSSSSTNTITSSNEATTPNNTQVSSPESALRRTPFPSVKKRHPGHTHHRSGFGHQHHHHEQDQQRPFRRHRIFDENDLRASTHTVVYDSSKVNNTSSMSIPIRRTVVSTSDDHNNTISSSLTGSGNESDYDNNQSSNDYTNVSIYGSSSSRTNRIPVTDFSQSDELTRTDDLLLGDQNEIVLNNDESTEAHVDLSDEPDDETGISRQSKITMTNNNNPQSDNPTISIQSTSNHQIPTKFDDNAPTNIIDYRKDPVTARKLFDIRSHLLLNTTLDATEV</sequence>
<evidence type="ECO:0000313" key="4">
    <source>
        <dbReference type="Proteomes" id="UP000663852"/>
    </source>
</evidence>
<evidence type="ECO:0000313" key="3">
    <source>
        <dbReference type="EMBL" id="CAF0832366.1"/>
    </source>
</evidence>
<feature type="region of interest" description="Disordered" evidence="1">
    <location>
        <begin position="821"/>
        <end position="892"/>
    </location>
</feature>
<dbReference type="GO" id="GO:0007266">
    <property type="term" value="P:Rho protein signal transduction"/>
    <property type="evidence" value="ECO:0007669"/>
    <property type="project" value="TreeGrafter"/>
</dbReference>
<dbReference type="PANTHER" id="PTHR13217:SF11">
    <property type="entry name" value="PLECKSTRIN HOMOLOGY DOMAIN-CONTAINING FAMILY G MEMBER 5"/>
    <property type="match status" value="1"/>
</dbReference>
<feature type="region of interest" description="Disordered" evidence="1">
    <location>
        <begin position="437"/>
        <end position="465"/>
    </location>
</feature>
<feature type="compositionally biased region" description="Low complexity" evidence="1">
    <location>
        <begin position="825"/>
        <end position="843"/>
    </location>
</feature>
<gene>
    <name evidence="3" type="ORF">EDS130_LOCUS6405</name>
</gene>
<feature type="region of interest" description="Disordered" evidence="1">
    <location>
        <begin position="932"/>
        <end position="988"/>
    </location>
</feature>
<dbReference type="OrthoDB" id="660555at2759"/>
<feature type="compositionally biased region" description="Basic residues" evidence="1">
    <location>
        <begin position="864"/>
        <end position="884"/>
    </location>
</feature>
<feature type="compositionally biased region" description="Polar residues" evidence="1">
    <location>
        <begin position="941"/>
        <end position="988"/>
    </location>
</feature>
<dbReference type="PANTHER" id="PTHR13217">
    <property type="entry name" value="PLECKSTRIN HOMOLOGY DOMAIN-CONTAINING FAMILY G MEMBER 7"/>
    <property type="match status" value="1"/>
</dbReference>
<reference evidence="3" key="1">
    <citation type="submission" date="2021-02" db="EMBL/GenBank/DDBJ databases">
        <authorList>
            <person name="Nowell W R."/>
        </authorList>
    </citation>
    <scope>NUCLEOTIDE SEQUENCE</scope>
</reference>
<dbReference type="Gene3D" id="2.30.29.30">
    <property type="entry name" value="Pleckstrin-homology domain (PH domain)/Phosphotyrosine-binding domain (PTB)"/>
    <property type="match status" value="1"/>
</dbReference>
<evidence type="ECO:0000256" key="1">
    <source>
        <dbReference type="SAM" id="MobiDB-lite"/>
    </source>
</evidence>
<comment type="caution">
    <text evidence="3">The sequence shown here is derived from an EMBL/GenBank/DDBJ whole genome shotgun (WGS) entry which is preliminary data.</text>
</comment>
<feature type="compositionally biased region" description="Low complexity" evidence="1">
    <location>
        <begin position="663"/>
        <end position="679"/>
    </location>
</feature>
<dbReference type="CDD" id="cd00160">
    <property type="entry name" value="RhoGEF"/>
    <property type="match status" value="1"/>
</dbReference>
<dbReference type="Proteomes" id="UP000663852">
    <property type="component" value="Unassembled WGS sequence"/>
</dbReference>
<dbReference type="Gene3D" id="1.20.900.10">
    <property type="entry name" value="Dbl homology (DH) domain"/>
    <property type="match status" value="1"/>
</dbReference>
<dbReference type="Pfam" id="PF00621">
    <property type="entry name" value="RhoGEF"/>
    <property type="match status" value="1"/>
</dbReference>
<dbReference type="GO" id="GO:0030139">
    <property type="term" value="C:endocytic vesicle"/>
    <property type="evidence" value="ECO:0007669"/>
    <property type="project" value="TreeGrafter"/>
</dbReference>
<feature type="compositionally biased region" description="Polar residues" evidence="1">
    <location>
        <begin position="703"/>
        <end position="716"/>
    </location>
</feature>
<proteinExistence type="predicted"/>
<dbReference type="SMART" id="SM00233">
    <property type="entry name" value="PH"/>
    <property type="match status" value="1"/>
</dbReference>
<feature type="compositionally biased region" description="Polar residues" evidence="1">
    <location>
        <begin position="604"/>
        <end position="618"/>
    </location>
</feature>
<dbReference type="SMART" id="SM00325">
    <property type="entry name" value="RhoGEF"/>
    <property type="match status" value="1"/>
</dbReference>
<protein>
    <recommendedName>
        <fullName evidence="2">DH domain-containing protein</fullName>
    </recommendedName>
</protein>
<feature type="compositionally biased region" description="Polar residues" evidence="1">
    <location>
        <begin position="844"/>
        <end position="853"/>
    </location>
</feature>
<dbReference type="EMBL" id="CAJNOJ010000018">
    <property type="protein sequence ID" value="CAF0832366.1"/>
    <property type="molecule type" value="Genomic_DNA"/>
</dbReference>
<dbReference type="SUPFAM" id="SSF50729">
    <property type="entry name" value="PH domain-like"/>
    <property type="match status" value="1"/>
</dbReference>
<dbReference type="InterPro" id="IPR035899">
    <property type="entry name" value="DBL_dom_sf"/>
</dbReference>
<dbReference type="GO" id="GO:0030424">
    <property type="term" value="C:axon"/>
    <property type="evidence" value="ECO:0007669"/>
    <property type="project" value="TreeGrafter"/>
</dbReference>
<feature type="region of interest" description="Disordered" evidence="1">
    <location>
        <begin position="1009"/>
        <end position="1066"/>
    </location>
</feature>
<dbReference type="InterPro" id="IPR011993">
    <property type="entry name" value="PH-like_dom_sf"/>
</dbReference>
<dbReference type="GO" id="GO:0005085">
    <property type="term" value="F:guanyl-nucleotide exchange factor activity"/>
    <property type="evidence" value="ECO:0007669"/>
    <property type="project" value="InterPro"/>
</dbReference>
<dbReference type="SUPFAM" id="SSF48065">
    <property type="entry name" value="DBL homology domain (DH-domain)"/>
    <property type="match status" value="1"/>
</dbReference>
<dbReference type="InterPro" id="IPR000219">
    <property type="entry name" value="DH_dom"/>
</dbReference>